<comment type="similarity">
    <text evidence="2">Belongs to the UPF0014 family.</text>
</comment>
<dbReference type="AlphaFoldDB" id="A0A9X2H972"/>
<proteinExistence type="inferred from homology"/>
<feature type="transmembrane region" description="Helical" evidence="6">
    <location>
        <begin position="60"/>
        <end position="78"/>
    </location>
</feature>
<gene>
    <name evidence="7" type="ORF">NBM05_05115</name>
</gene>
<dbReference type="RefSeq" id="WP_254165609.1">
    <property type="nucleotide sequence ID" value="NZ_JANAFB010000008.1"/>
</dbReference>
<feature type="transmembrane region" description="Helical" evidence="6">
    <location>
        <begin position="217"/>
        <end position="239"/>
    </location>
</feature>
<evidence type="ECO:0000313" key="7">
    <source>
        <dbReference type="EMBL" id="MCP3425414.1"/>
    </source>
</evidence>
<keyword evidence="3 6" id="KW-0812">Transmembrane</keyword>
<comment type="caution">
    <text evidence="7">The sequence shown here is derived from an EMBL/GenBank/DDBJ whole genome shotgun (WGS) entry which is preliminary data.</text>
</comment>
<organism evidence="7 8">
    <name type="scientific">Rothia santali</name>
    <dbReference type="NCBI Taxonomy" id="2949643"/>
    <lineage>
        <taxon>Bacteria</taxon>
        <taxon>Bacillati</taxon>
        <taxon>Actinomycetota</taxon>
        <taxon>Actinomycetes</taxon>
        <taxon>Micrococcales</taxon>
        <taxon>Micrococcaceae</taxon>
        <taxon>Rothia</taxon>
    </lineage>
</organism>
<dbReference type="Pfam" id="PF03649">
    <property type="entry name" value="UPF0014"/>
    <property type="match status" value="1"/>
</dbReference>
<evidence type="ECO:0000256" key="5">
    <source>
        <dbReference type="ARBA" id="ARBA00023136"/>
    </source>
</evidence>
<comment type="subcellular location">
    <subcellularLocation>
        <location evidence="1">Membrane</location>
        <topology evidence="1">Multi-pass membrane protein</topology>
    </subcellularLocation>
</comment>
<dbReference type="PANTHER" id="PTHR30028">
    <property type="entry name" value="UPF0014 INNER MEMBRANE PROTEIN YBBM-RELATED"/>
    <property type="match status" value="1"/>
</dbReference>
<dbReference type="EMBL" id="JANAFB010000008">
    <property type="protein sequence ID" value="MCP3425414.1"/>
    <property type="molecule type" value="Genomic_DNA"/>
</dbReference>
<keyword evidence="4 6" id="KW-1133">Transmembrane helix</keyword>
<evidence type="ECO:0000313" key="8">
    <source>
        <dbReference type="Proteomes" id="UP001139502"/>
    </source>
</evidence>
<dbReference type="InterPro" id="IPR005226">
    <property type="entry name" value="UPF0014_fam"/>
</dbReference>
<dbReference type="Proteomes" id="UP001139502">
    <property type="component" value="Unassembled WGS sequence"/>
</dbReference>
<name>A0A9X2H972_9MICC</name>
<evidence type="ECO:0000256" key="6">
    <source>
        <dbReference type="SAM" id="Phobius"/>
    </source>
</evidence>
<keyword evidence="8" id="KW-1185">Reference proteome</keyword>
<evidence type="ECO:0000256" key="4">
    <source>
        <dbReference type="ARBA" id="ARBA00022989"/>
    </source>
</evidence>
<feature type="transmembrane region" description="Helical" evidence="6">
    <location>
        <begin position="90"/>
        <end position="114"/>
    </location>
</feature>
<keyword evidence="5 6" id="KW-0472">Membrane</keyword>
<evidence type="ECO:0000256" key="1">
    <source>
        <dbReference type="ARBA" id="ARBA00004141"/>
    </source>
</evidence>
<dbReference type="GO" id="GO:0005886">
    <property type="term" value="C:plasma membrane"/>
    <property type="evidence" value="ECO:0007669"/>
    <property type="project" value="TreeGrafter"/>
</dbReference>
<reference evidence="7" key="1">
    <citation type="submission" date="2022-06" db="EMBL/GenBank/DDBJ databases">
        <title>Rothia sp. isolated from sandalwood seedling.</title>
        <authorList>
            <person name="Tuikhar N."/>
            <person name="Kirdat K."/>
            <person name="Thorat V."/>
            <person name="Swetha P."/>
            <person name="Padma S."/>
            <person name="Sundararaj R."/>
            <person name="Yadav A."/>
        </authorList>
    </citation>
    <scope>NUCLEOTIDE SEQUENCE</scope>
    <source>
        <strain evidence="7">AR01</strain>
    </source>
</reference>
<feature type="transmembrane region" description="Helical" evidence="6">
    <location>
        <begin position="120"/>
        <end position="140"/>
    </location>
</feature>
<accession>A0A9X2H972</accession>
<dbReference type="PANTHER" id="PTHR30028:SF0">
    <property type="entry name" value="PROTEIN ALUMINUM SENSITIVE 3"/>
    <property type="match status" value="1"/>
</dbReference>
<evidence type="ECO:0000256" key="3">
    <source>
        <dbReference type="ARBA" id="ARBA00022692"/>
    </source>
</evidence>
<sequence>MDRIAETLPSLFGVLVLVAVTTLVLSLARVRPRWAPAVAVLRGVVQLAAISLILTGVITSPFWVGVALLVMFSVAVVTSTRRVEWSWRRLWLVAAGMGLGVGTVLAVVFLTGAIEFSPRYVLAIGGIVIGGAMSSATLTGRRLVQATRDRWPEVEAWLSLGATPRRATVEIARYAVAEALVPSTDQTKTTGLVTLPGAFVGAIFGGIAPLEAGRFQIVVLAGIMTASAIAAALTAHALAPLSVGRGEPAPPHRLRNRSR</sequence>
<protein>
    <submittedName>
        <fullName evidence="7">ABC transporter permease</fullName>
    </submittedName>
</protein>
<evidence type="ECO:0000256" key="2">
    <source>
        <dbReference type="ARBA" id="ARBA00005268"/>
    </source>
</evidence>
<feature type="transmembrane region" description="Helical" evidence="6">
    <location>
        <begin position="12"/>
        <end position="30"/>
    </location>
</feature>